<organism evidence="5 6">
    <name type="scientific">Sphingopyxis bauzanensis</name>
    <dbReference type="NCBI Taxonomy" id="651663"/>
    <lineage>
        <taxon>Bacteria</taxon>
        <taxon>Pseudomonadati</taxon>
        <taxon>Pseudomonadota</taxon>
        <taxon>Alphaproteobacteria</taxon>
        <taxon>Sphingomonadales</taxon>
        <taxon>Sphingomonadaceae</taxon>
        <taxon>Sphingopyxis</taxon>
    </lineage>
</organism>
<dbReference type="PANTHER" id="PTHR10696">
    <property type="entry name" value="GAMMA-BUTYROBETAINE HYDROXYLASE-RELATED"/>
    <property type="match status" value="1"/>
</dbReference>
<keyword evidence="2" id="KW-0560">Oxidoreductase</keyword>
<gene>
    <name evidence="5" type="ORF">CDQ92_14775</name>
</gene>
<keyword evidence="6" id="KW-1185">Reference proteome</keyword>
<evidence type="ECO:0000313" key="6">
    <source>
        <dbReference type="Proteomes" id="UP000197361"/>
    </source>
</evidence>
<evidence type="ECO:0000256" key="1">
    <source>
        <dbReference type="ARBA" id="ARBA00001954"/>
    </source>
</evidence>
<evidence type="ECO:0000256" key="3">
    <source>
        <dbReference type="ARBA" id="ARBA00023194"/>
    </source>
</evidence>
<reference evidence="5 6" key="1">
    <citation type="journal article" date="2010" name="Int. J. Syst. Evol. Microbiol.">
        <title>Sphingopyxis bauzanensis sp. nov., a psychrophilic bacterium isolated from soil.</title>
        <authorList>
            <person name="Zhang D.C."/>
            <person name="Liu H.C."/>
            <person name="Xin Y.H."/>
            <person name="Zhou Y.G."/>
            <person name="Schinner F."/>
            <person name="Margesin R."/>
        </authorList>
    </citation>
    <scope>NUCLEOTIDE SEQUENCE [LARGE SCALE GENOMIC DNA]</scope>
    <source>
        <strain evidence="5 6">DSM 22271</strain>
    </source>
</reference>
<dbReference type="Pfam" id="PF02668">
    <property type="entry name" value="TauD"/>
    <property type="match status" value="1"/>
</dbReference>
<comment type="cofactor">
    <cofactor evidence="1">
        <name>Fe(2+)</name>
        <dbReference type="ChEBI" id="CHEBI:29033"/>
    </cofactor>
</comment>
<keyword evidence="3" id="KW-0045">Antibiotic biosynthesis</keyword>
<evidence type="ECO:0000259" key="4">
    <source>
        <dbReference type="Pfam" id="PF02668"/>
    </source>
</evidence>
<evidence type="ECO:0000256" key="2">
    <source>
        <dbReference type="ARBA" id="ARBA00023002"/>
    </source>
</evidence>
<dbReference type="AlphaFoldDB" id="A0A246JTZ9"/>
<dbReference type="PANTHER" id="PTHR10696:SF56">
    <property type="entry name" value="TAUD_TFDA-LIKE DOMAIN-CONTAINING PROTEIN"/>
    <property type="match status" value="1"/>
</dbReference>
<comment type="caution">
    <text evidence="5">The sequence shown here is derived from an EMBL/GenBank/DDBJ whole genome shotgun (WGS) entry which is preliminary data.</text>
</comment>
<dbReference type="InterPro" id="IPR050411">
    <property type="entry name" value="AlphaKG_dependent_hydroxylases"/>
</dbReference>
<accession>A0A246JTZ9</accession>
<dbReference type="GO" id="GO:0017000">
    <property type="term" value="P:antibiotic biosynthetic process"/>
    <property type="evidence" value="ECO:0007669"/>
    <property type="project" value="UniProtKB-KW"/>
</dbReference>
<dbReference type="EMBL" id="NISK01000003">
    <property type="protein sequence ID" value="OWQ96002.1"/>
    <property type="molecule type" value="Genomic_DNA"/>
</dbReference>
<evidence type="ECO:0000313" key="5">
    <source>
        <dbReference type="EMBL" id="OWQ96002.1"/>
    </source>
</evidence>
<sequence>MRDFERSQSVAAFKEKDCPMTSMVESPTPWRGETLQAQPEQWLYQMSGAEIATIVIAAQSAVERGCPLSELAREDYPMTGLEAALTDWRDRIDHGHGMVLIRGLPVRSIGREVAAAAYWLIGLQLGQPTAQNPLGELLVDIRDTGAPPSDHNVRLYKTRAELAFHTDGADIIGLLCLRGAKADGVSRICSSVEVYNQVVARRPELAPLMEQQFHHHAHGQLGPDGPKTFRYPIVSREGGIFRMMLLTWYIRNAAEDFPEIAVLSDGEQSLLDLLEWLPFEPGIALDMNFQEGDMQFLKNSVVLHARTDYEDWDSAEEKRHLLRLWLNVPEFADGDDRLRHGFAQEADA</sequence>
<name>A0A246JTZ9_9SPHN</name>
<dbReference type="GO" id="GO:0016706">
    <property type="term" value="F:2-oxoglutarate-dependent dioxygenase activity"/>
    <property type="evidence" value="ECO:0007669"/>
    <property type="project" value="UniProtKB-ARBA"/>
</dbReference>
<dbReference type="InterPro" id="IPR042098">
    <property type="entry name" value="TauD-like_sf"/>
</dbReference>
<dbReference type="Gene3D" id="3.60.130.10">
    <property type="entry name" value="Clavaminate synthase-like"/>
    <property type="match status" value="1"/>
</dbReference>
<dbReference type="SUPFAM" id="SSF51197">
    <property type="entry name" value="Clavaminate synthase-like"/>
    <property type="match status" value="1"/>
</dbReference>
<dbReference type="Proteomes" id="UP000197361">
    <property type="component" value="Unassembled WGS sequence"/>
</dbReference>
<dbReference type="InterPro" id="IPR003819">
    <property type="entry name" value="TauD/TfdA-like"/>
</dbReference>
<protein>
    <recommendedName>
        <fullName evidence="4">TauD/TfdA-like domain-containing protein</fullName>
    </recommendedName>
</protein>
<feature type="domain" description="TauD/TfdA-like" evidence="4">
    <location>
        <begin position="80"/>
        <end position="325"/>
    </location>
</feature>
<proteinExistence type="predicted"/>